<accession>A0A432JJM9</accession>
<organism evidence="2">
    <name type="scientific">Billgrantia gudaonensis</name>
    <dbReference type="NCBI Taxonomy" id="376427"/>
    <lineage>
        <taxon>Bacteria</taxon>
        <taxon>Pseudomonadati</taxon>
        <taxon>Pseudomonadota</taxon>
        <taxon>Gammaproteobacteria</taxon>
        <taxon>Oceanospirillales</taxon>
        <taxon>Halomonadaceae</taxon>
        <taxon>Billgrantia</taxon>
    </lineage>
</organism>
<dbReference type="InterPro" id="IPR035919">
    <property type="entry name" value="EAL_sf"/>
</dbReference>
<dbReference type="PROSITE" id="PS50883">
    <property type="entry name" value="EAL"/>
    <property type="match status" value="1"/>
</dbReference>
<proteinExistence type="predicted"/>
<dbReference type="InterPro" id="IPR050706">
    <property type="entry name" value="Cyclic-di-GMP_PDE-like"/>
</dbReference>
<dbReference type="PANTHER" id="PTHR33121:SF70">
    <property type="entry name" value="SIGNALING PROTEIN YKOW"/>
    <property type="match status" value="1"/>
</dbReference>
<dbReference type="InterPro" id="IPR001633">
    <property type="entry name" value="EAL_dom"/>
</dbReference>
<reference evidence="2" key="1">
    <citation type="submission" date="2018-12" db="EMBL/GenBank/DDBJ databases">
        <authorList>
            <person name="Jadhav K."/>
            <person name="Kushwaha B."/>
            <person name="Jadhav I."/>
        </authorList>
    </citation>
    <scope>NUCLEOTIDE SEQUENCE [LARGE SCALE GENOMIC DNA]</scope>
    <source>
        <strain evidence="2">SBS 10</strain>
    </source>
</reference>
<dbReference type="Gene3D" id="3.20.20.450">
    <property type="entry name" value="EAL domain"/>
    <property type="match status" value="1"/>
</dbReference>
<feature type="domain" description="EAL" evidence="1">
    <location>
        <begin position="1"/>
        <end position="119"/>
    </location>
</feature>
<dbReference type="SUPFAM" id="SSF141868">
    <property type="entry name" value="EAL domain-like"/>
    <property type="match status" value="1"/>
</dbReference>
<dbReference type="GO" id="GO:0071111">
    <property type="term" value="F:cyclic-guanylate-specific phosphodiesterase activity"/>
    <property type="evidence" value="ECO:0007669"/>
    <property type="project" value="InterPro"/>
</dbReference>
<name>A0A432JJM9_9GAMM</name>
<evidence type="ECO:0000313" key="2">
    <source>
        <dbReference type="EMBL" id="RUA22486.1"/>
    </source>
</evidence>
<dbReference type="EMBL" id="RXHI01000015">
    <property type="protein sequence ID" value="RUA22486.1"/>
    <property type="molecule type" value="Genomic_DNA"/>
</dbReference>
<dbReference type="PANTHER" id="PTHR33121">
    <property type="entry name" value="CYCLIC DI-GMP PHOSPHODIESTERASE PDEF"/>
    <property type="match status" value="1"/>
</dbReference>
<comment type="caution">
    <text evidence="2">The sequence shown here is derived from an EMBL/GenBank/DDBJ whole genome shotgun (WGS) entry which is preliminary data.</text>
</comment>
<gene>
    <name evidence="2" type="ORF">DSL92_05300</name>
</gene>
<protein>
    <submittedName>
        <fullName evidence="2">EAL domain-containing protein</fullName>
    </submittedName>
</protein>
<evidence type="ECO:0000259" key="1">
    <source>
        <dbReference type="PROSITE" id="PS50883"/>
    </source>
</evidence>
<dbReference type="AlphaFoldDB" id="A0A432JJM9"/>
<sequence length="136" mass="15020">MHDISAAWNAIARCQALEVQVAIDDFGTGFSSLTYLRQLPVISSRWVSCATCFVRRRRSSHRRKRDLHGPASTGSCWPRRGEHRARHGTARVGCRLAQGYGIARPMPAELLDDWLEAWPEALRVAGTGTGSTPACC</sequence>